<dbReference type="InterPro" id="IPR011990">
    <property type="entry name" value="TPR-like_helical_dom_sf"/>
</dbReference>
<keyword evidence="3" id="KW-0732">Signal</keyword>
<evidence type="ECO:0000256" key="6">
    <source>
        <dbReference type="PROSITE-ProRule" id="PRU00339"/>
    </source>
</evidence>
<dbReference type="Pfam" id="PF07980">
    <property type="entry name" value="SusD_RagB"/>
    <property type="match status" value="1"/>
</dbReference>
<name>A0A1I0PSY7_9BACT</name>
<feature type="repeat" description="TPR" evidence="6">
    <location>
        <begin position="211"/>
        <end position="244"/>
    </location>
</feature>
<evidence type="ECO:0000256" key="2">
    <source>
        <dbReference type="ARBA" id="ARBA00006275"/>
    </source>
</evidence>
<dbReference type="InterPro" id="IPR033985">
    <property type="entry name" value="SusD-like_N"/>
</dbReference>
<dbReference type="InterPro" id="IPR012944">
    <property type="entry name" value="SusD_RagB_dom"/>
</dbReference>
<comment type="subcellular location">
    <subcellularLocation>
        <location evidence="1">Cell outer membrane</location>
    </subcellularLocation>
</comment>
<evidence type="ECO:0000256" key="5">
    <source>
        <dbReference type="ARBA" id="ARBA00023237"/>
    </source>
</evidence>
<evidence type="ECO:0000259" key="7">
    <source>
        <dbReference type="Pfam" id="PF07980"/>
    </source>
</evidence>
<dbReference type="Pfam" id="PF14322">
    <property type="entry name" value="SusD-like_3"/>
    <property type="match status" value="1"/>
</dbReference>
<dbReference type="SUPFAM" id="SSF48452">
    <property type="entry name" value="TPR-like"/>
    <property type="match status" value="1"/>
</dbReference>
<dbReference type="Gene3D" id="1.25.40.390">
    <property type="match status" value="1"/>
</dbReference>
<evidence type="ECO:0000256" key="1">
    <source>
        <dbReference type="ARBA" id="ARBA00004442"/>
    </source>
</evidence>
<keyword evidence="4" id="KW-0472">Membrane</keyword>
<gene>
    <name evidence="9" type="ORF">SAMN04488122_0961</name>
</gene>
<protein>
    <submittedName>
        <fullName evidence="9">SusD family protein</fullName>
    </submittedName>
</protein>
<comment type="similarity">
    <text evidence="2">Belongs to the SusD family.</text>
</comment>
<feature type="domain" description="SusD-like N-terminal" evidence="8">
    <location>
        <begin position="21"/>
        <end position="222"/>
    </location>
</feature>
<evidence type="ECO:0000259" key="8">
    <source>
        <dbReference type="Pfam" id="PF14322"/>
    </source>
</evidence>
<dbReference type="EMBL" id="FOJG01000001">
    <property type="protein sequence ID" value="SEW17486.1"/>
    <property type="molecule type" value="Genomic_DNA"/>
</dbReference>
<evidence type="ECO:0000313" key="10">
    <source>
        <dbReference type="Proteomes" id="UP000199310"/>
    </source>
</evidence>
<sequence length="458" mass="51740">MKKGIYIVFAFLVAGLAGCKDYLDIQPKDKLIPGNVEDFRLLLDDQWTMNNTPGLGDVMADDLSLTDDEYNDVPQDYFQRAYTWSKDLFSPEEEVNDWNKPYKIIFYANTILEGLAANPAGLPETRNQIEGEADFHRAYAYFNLLNTFAKQYNAATADKDLGVPLRLSSDITATVTRNSVKEVYDQVLTDLNNAIKLLPVKAAYKTRPSRAAAYALAARIYLQMGNYDAALEQSTNALSLQNTLVDYNTVDPGNTPFDAVFPVTIVSNPEVIFISSTMGIYAKNNYVSTGFYQMYDAHDLRAPLFFREVPDQGNYQYIGSYNDGGRTNVPSPFSGFTVAELYLIRAECYARKNDAGKAMGDLNTLLVKRFENNEFQPLVPGTPKEALNIVLAERRKELVFRNLRFMDLRRLNADPAYAVTLTRTLNDETFTLLPGDNRYVFPIPYNEISTNHLEQNPR</sequence>
<evidence type="ECO:0000313" key="9">
    <source>
        <dbReference type="EMBL" id="SEW17486.1"/>
    </source>
</evidence>
<dbReference type="GO" id="GO:0009279">
    <property type="term" value="C:cell outer membrane"/>
    <property type="evidence" value="ECO:0007669"/>
    <property type="project" value="UniProtKB-SubCell"/>
</dbReference>
<feature type="domain" description="RagB/SusD" evidence="7">
    <location>
        <begin position="338"/>
        <end position="457"/>
    </location>
</feature>
<dbReference type="PROSITE" id="PS51257">
    <property type="entry name" value="PROKAR_LIPOPROTEIN"/>
    <property type="match status" value="1"/>
</dbReference>
<dbReference type="RefSeq" id="WP_089891243.1">
    <property type="nucleotide sequence ID" value="NZ_FOJG01000001.1"/>
</dbReference>
<dbReference type="OrthoDB" id="697229at2"/>
<evidence type="ECO:0000256" key="4">
    <source>
        <dbReference type="ARBA" id="ARBA00023136"/>
    </source>
</evidence>
<keyword evidence="10" id="KW-1185">Reference proteome</keyword>
<dbReference type="InterPro" id="IPR019734">
    <property type="entry name" value="TPR_rpt"/>
</dbReference>
<accession>A0A1I0PSY7</accession>
<proteinExistence type="inferred from homology"/>
<dbReference type="Proteomes" id="UP000199310">
    <property type="component" value="Unassembled WGS sequence"/>
</dbReference>
<dbReference type="STRING" id="29529.SAMN04488122_0961"/>
<dbReference type="PROSITE" id="PS50005">
    <property type="entry name" value="TPR"/>
    <property type="match status" value="1"/>
</dbReference>
<keyword evidence="5" id="KW-0998">Cell outer membrane</keyword>
<reference evidence="10" key="1">
    <citation type="submission" date="2016-10" db="EMBL/GenBank/DDBJ databases">
        <authorList>
            <person name="Varghese N."/>
            <person name="Submissions S."/>
        </authorList>
    </citation>
    <scope>NUCLEOTIDE SEQUENCE [LARGE SCALE GENOMIC DNA]</scope>
    <source>
        <strain evidence="10">DSM 3695</strain>
    </source>
</reference>
<dbReference type="AlphaFoldDB" id="A0A1I0PSY7"/>
<evidence type="ECO:0000256" key="3">
    <source>
        <dbReference type="ARBA" id="ARBA00022729"/>
    </source>
</evidence>
<organism evidence="9 10">
    <name type="scientific">Chitinophaga arvensicola</name>
    <dbReference type="NCBI Taxonomy" id="29529"/>
    <lineage>
        <taxon>Bacteria</taxon>
        <taxon>Pseudomonadati</taxon>
        <taxon>Bacteroidota</taxon>
        <taxon>Chitinophagia</taxon>
        <taxon>Chitinophagales</taxon>
        <taxon>Chitinophagaceae</taxon>
        <taxon>Chitinophaga</taxon>
    </lineage>
</organism>
<keyword evidence="6" id="KW-0802">TPR repeat</keyword>